<dbReference type="AlphaFoldDB" id="A0A9F5IZS8"/>
<feature type="transmembrane region" description="Helical" evidence="6">
    <location>
        <begin position="86"/>
        <end position="107"/>
    </location>
</feature>
<evidence type="ECO:0000256" key="6">
    <source>
        <dbReference type="SAM" id="Phobius"/>
    </source>
</evidence>
<comment type="similarity">
    <text evidence="2">Belongs to the L6 tetraspanin family.</text>
</comment>
<evidence type="ECO:0000256" key="2">
    <source>
        <dbReference type="ARBA" id="ARBA00006193"/>
    </source>
</evidence>
<protein>
    <submittedName>
        <fullName evidence="8">Transmembrane 4 L6 family member 19</fullName>
    </submittedName>
</protein>
<keyword evidence="7" id="KW-1185">Reference proteome</keyword>
<keyword evidence="3 6" id="KW-0812">Transmembrane</keyword>
<dbReference type="KEGG" id="pbi:103051820"/>
<dbReference type="InterPro" id="IPR008661">
    <property type="entry name" value="L6_membrane"/>
</dbReference>
<reference evidence="8" key="1">
    <citation type="submission" date="2025-08" db="UniProtKB">
        <authorList>
            <consortium name="RefSeq"/>
        </authorList>
    </citation>
    <scope>IDENTIFICATION</scope>
    <source>
        <tissue evidence="8">Liver</tissue>
    </source>
</reference>
<keyword evidence="4 6" id="KW-1133">Transmembrane helix</keyword>
<evidence type="ECO:0000256" key="5">
    <source>
        <dbReference type="ARBA" id="ARBA00023136"/>
    </source>
</evidence>
<feature type="transmembrane region" description="Helical" evidence="6">
    <location>
        <begin position="12"/>
        <end position="33"/>
    </location>
</feature>
<gene>
    <name evidence="8" type="primary">TM4SF19</name>
</gene>
<comment type="subcellular location">
    <subcellularLocation>
        <location evidence="1">Membrane</location>
        <topology evidence="1">Multi-pass membrane protein</topology>
    </subcellularLocation>
</comment>
<feature type="transmembrane region" description="Helical" evidence="6">
    <location>
        <begin position="174"/>
        <end position="207"/>
    </location>
</feature>
<dbReference type="CTD" id="116211"/>
<sequence>MCVGTCTRILGPCLLILGCLSIIANILLLFPNWEWCYISLGQISKRAVLMPGVWGGGLLVFPAAIQITGIGWRWNHFSSSGTCCKMFLSILLSGLALLGSAACFILSGSGLTEGPLCLYNSTLNQNKVQQWGYPFLEMDHRVLNNGRAQNYLYDPSLWNSVCIKPQNVVVWNIYFFSALLVISMFEMILAALQIINGCFGCVCGLCVQKK</sequence>
<organism evidence="7 8">
    <name type="scientific">Python bivittatus</name>
    <name type="common">Burmese python</name>
    <name type="synonym">Python molurus bivittatus</name>
    <dbReference type="NCBI Taxonomy" id="176946"/>
    <lineage>
        <taxon>Eukaryota</taxon>
        <taxon>Metazoa</taxon>
        <taxon>Chordata</taxon>
        <taxon>Craniata</taxon>
        <taxon>Vertebrata</taxon>
        <taxon>Euteleostomi</taxon>
        <taxon>Lepidosauria</taxon>
        <taxon>Squamata</taxon>
        <taxon>Bifurcata</taxon>
        <taxon>Unidentata</taxon>
        <taxon>Episquamata</taxon>
        <taxon>Toxicofera</taxon>
        <taxon>Serpentes</taxon>
        <taxon>Henophidia</taxon>
        <taxon>Pythonidae</taxon>
        <taxon>Python</taxon>
    </lineage>
</organism>
<proteinExistence type="inferred from homology"/>
<evidence type="ECO:0000256" key="4">
    <source>
        <dbReference type="ARBA" id="ARBA00022989"/>
    </source>
</evidence>
<evidence type="ECO:0000313" key="7">
    <source>
        <dbReference type="Proteomes" id="UP000695026"/>
    </source>
</evidence>
<dbReference type="OMA" id="IINGCFG"/>
<evidence type="ECO:0000256" key="1">
    <source>
        <dbReference type="ARBA" id="ARBA00004141"/>
    </source>
</evidence>
<keyword evidence="5 6" id="KW-0472">Membrane</keyword>
<dbReference type="PANTHER" id="PTHR14198">
    <property type="entry name" value="TRANSMEMBRANE 4 L6 FAMILY MEMBER 1-RELATED"/>
    <property type="match status" value="1"/>
</dbReference>
<accession>A0A9F5IZS8</accession>
<name>A0A9F5IZS8_PYTBI</name>
<evidence type="ECO:0000256" key="3">
    <source>
        <dbReference type="ARBA" id="ARBA00022692"/>
    </source>
</evidence>
<evidence type="ECO:0000313" key="8">
    <source>
        <dbReference type="RefSeq" id="XP_025024453.1"/>
    </source>
</evidence>
<dbReference type="GeneID" id="103051820"/>
<feature type="transmembrane region" description="Helical" evidence="6">
    <location>
        <begin position="53"/>
        <end position="74"/>
    </location>
</feature>
<dbReference type="GO" id="GO:0016020">
    <property type="term" value="C:membrane"/>
    <property type="evidence" value="ECO:0007669"/>
    <property type="project" value="UniProtKB-SubCell"/>
</dbReference>
<dbReference type="OrthoDB" id="9897613at2759"/>
<dbReference type="Pfam" id="PF05805">
    <property type="entry name" value="L6_membrane"/>
    <property type="match status" value="1"/>
</dbReference>
<dbReference type="Proteomes" id="UP000695026">
    <property type="component" value="Unplaced"/>
</dbReference>
<dbReference type="PANTHER" id="PTHR14198:SF22">
    <property type="entry name" value="TRANSMEMBRANE 4 L6 FAMILY MEMBER 19"/>
    <property type="match status" value="1"/>
</dbReference>
<dbReference type="RefSeq" id="XP_025024453.1">
    <property type="nucleotide sequence ID" value="XM_025168685.1"/>
</dbReference>